<evidence type="ECO:0000313" key="3">
    <source>
        <dbReference type="EMBL" id="RSL68017.1"/>
    </source>
</evidence>
<name>A0A428QRV2_9HYPO</name>
<keyword evidence="4" id="KW-1185">Reference proteome</keyword>
<evidence type="ECO:0000256" key="2">
    <source>
        <dbReference type="SAM" id="SignalP"/>
    </source>
</evidence>
<dbReference type="EMBL" id="NKCI01000018">
    <property type="protein sequence ID" value="RSL68017.1"/>
    <property type="molecule type" value="Genomic_DNA"/>
</dbReference>
<proteinExistence type="predicted"/>
<evidence type="ECO:0000313" key="4">
    <source>
        <dbReference type="Proteomes" id="UP000288168"/>
    </source>
</evidence>
<organism evidence="3 4">
    <name type="scientific">Fusarium duplospermum</name>
    <dbReference type="NCBI Taxonomy" id="1325734"/>
    <lineage>
        <taxon>Eukaryota</taxon>
        <taxon>Fungi</taxon>
        <taxon>Dikarya</taxon>
        <taxon>Ascomycota</taxon>
        <taxon>Pezizomycotina</taxon>
        <taxon>Sordariomycetes</taxon>
        <taxon>Hypocreomycetidae</taxon>
        <taxon>Hypocreales</taxon>
        <taxon>Nectriaceae</taxon>
        <taxon>Fusarium</taxon>
        <taxon>Fusarium solani species complex</taxon>
    </lineage>
</organism>
<gene>
    <name evidence="3" type="ORF">CEP54_003004</name>
</gene>
<feature type="signal peptide" evidence="2">
    <location>
        <begin position="1"/>
        <end position="18"/>
    </location>
</feature>
<keyword evidence="2" id="KW-0732">Signal</keyword>
<dbReference type="OrthoDB" id="10018600at2759"/>
<dbReference type="AlphaFoldDB" id="A0A428QRV2"/>
<dbReference type="InterPro" id="IPR012332">
    <property type="entry name" value="Autotransporter_pectin_lyase_C"/>
</dbReference>
<accession>A0A428QRV2</accession>
<dbReference type="Gene3D" id="2.160.20.20">
    <property type="match status" value="1"/>
</dbReference>
<sequence length="426" mass="42164">MHAVVKAGLGLMVGAATAQTSAPAAPPGGSPPGGNGGSSTVNSGKGLYDLTDGQVVEGGTYSCSDNDTSVFVANNTVSASLVDVTVIKSGNTSNDDASSFYGLNAAVLAVGNSVLNITGGSVDDVGQGSDGVFAYGNATIYISGTKINVEGGNSGGIEVAGGGTMYASDLTIDSNNKAAIRSDRGGGKLVVDGGVYRTSGPQGAPAVYSTANLTVSNAILTASGSEALVIEGLNELTINNCTVSGNMGVSGTQELHNVMLYQSMSGDAEEGLAEFVMNGGSMEGFSGCMFYVTNTAASVTLIGAELTLSSDSTYLFNVSGNDASNGWGSVGSNGGNATLNLSEQTATGDIYADSISTLAVNLASNSQLTGAINPDGTTAAGLVVAIDSSSTWTLSGDSYITSFSGSLDSVEQGSYTLYVNGTAASA</sequence>
<reference evidence="3 4" key="1">
    <citation type="submission" date="2017-06" db="EMBL/GenBank/DDBJ databases">
        <title>Comparative genomic analysis of Ambrosia Fusariam Clade fungi.</title>
        <authorList>
            <person name="Stajich J.E."/>
            <person name="Carrillo J."/>
            <person name="Kijimoto T."/>
            <person name="Eskalen A."/>
            <person name="O'Donnell K."/>
            <person name="Kasson M."/>
        </authorList>
    </citation>
    <scope>NUCLEOTIDE SEQUENCE [LARGE SCALE GENOMIC DNA]</scope>
    <source>
        <strain evidence="3 4">NRRL62584</strain>
    </source>
</reference>
<feature type="chain" id="PRO_5019372658" description="Right handed beta helix domain-containing protein" evidence="2">
    <location>
        <begin position="19"/>
        <end position="426"/>
    </location>
</feature>
<comment type="caution">
    <text evidence="3">The sequence shown here is derived from an EMBL/GenBank/DDBJ whole genome shotgun (WGS) entry which is preliminary data.</text>
</comment>
<dbReference type="Proteomes" id="UP000288168">
    <property type="component" value="Unassembled WGS sequence"/>
</dbReference>
<protein>
    <recommendedName>
        <fullName evidence="5">Right handed beta helix domain-containing protein</fullName>
    </recommendedName>
</protein>
<evidence type="ECO:0008006" key="5">
    <source>
        <dbReference type="Google" id="ProtNLM"/>
    </source>
</evidence>
<evidence type="ECO:0000256" key="1">
    <source>
        <dbReference type="SAM" id="MobiDB-lite"/>
    </source>
</evidence>
<feature type="region of interest" description="Disordered" evidence="1">
    <location>
        <begin position="20"/>
        <end position="43"/>
    </location>
</feature>